<evidence type="ECO:0000259" key="5">
    <source>
        <dbReference type="PROSITE" id="PS51123"/>
    </source>
</evidence>
<evidence type="ECO:0000256" key="1">
    <source>
        <dbReference type="ARBA" id="ARBA00004442"/>
    </source>
</evidence>
<comment type="subcellular location">
    <subcellularLocation>
        <location evidence="1">Cell outer membrane</location>
    </subcellularLocation>
</comment>
<evidence type="ECO:0000256" key="4">
    <source>
        <dbReference type="PROSITE-ProRule" id="PRU00473"/>
    </source>
</evidence>
<keyword evidence="3" id="KW-0998">Cell outer membrane</keyword>
<dbReference type="Proteomes" id="UP000451565">
    <property type="component" value="Unassembled WGS sequence"/>
</dbReference>
<dbReference type="AlphaFoldDB" id="A0A843YNP6"/>
<dbReference type="EMBL" id="WINI01000001">
    <property type="protein sequence ID" value="MQQ99606.1"/>
    <property type="molecule type" value="Genomic_DNA"/>
</dbReference>
<evidence type="ECO:0000256" key="2">
    <source>
        <dbReference type="ARBA" id="ARBA00023136"/>
    </source>
</evidence>
<dbReference type="PROSITE" id="PS51123">
    <property type="entry name" value="OMPA_2"/>
    <property type="match status" value="1"/>
</dbReference>
<protein>
    <submittedName>
        <fullName evidence="6">OmpA family protein</fullName>
    </submittedName>
</protein>
<keyword evidence="2 4" id="KW-0472">Membrane</keyword>
<dbReference type="Gene3D" id="3.30.1330.60">
    <property type="entry name" value="OmpA-like domain"/>
    <property type="match status" value="1"/>
</dbReference>
<comment type="caution">
    <text evidence="6">The sequence shown here is derived from an EMBL/GenBank/DDBJ whole genome shotgun (WGS) entry which is preliminary data.</text>
</comment>
<accession>A0A843YNP6</accession>
<reference evidence="6 7" key="1">
    <citation type="submission" date="2019-10" db="EMBL/GenBank/DDBJ databases">
        <title>Glaciimonas soli sp. nov., a psychrophilic bacterium isolated from the forest soil of a high elevation mountain in Taiwan.</title>
        <authorList>
            <person name="Wang L.-T."/>
            <person name="Shieh W.Y."/>
        </authorList>
    </citation>
    <scope>NUCLEOTIDE SEQUENCE [LARGE SCALE GENOMIC DNA]</scope>
    <source>
        <strain evidence="6 7">GS1</strain>
    </source>
</reference>
<dbReference type="Pfam" id="PF00691">
    <property type="entry name" value="OmpA"/>
    <property type="match status" value="1"/>
</dbReference>
<dbReference type="InterPro" id="IPR050330">
    <property type="entry name" value="Bact_OuterMem_StrucFunc"/>
</dbReference>
<dbReference type="OrthoDB" id="8526920at2"/>
<dbReference type="InterPro" id="IPR036737">
    <property type="entry name" value="OmpA-like_sf"/>
</dbReference>
<dbReference type="PANTHER" id="PTHR30329:SF21">
    <property type="entry name" value="LIPOPROTEIN YIAD-RELATED"/>
    <property type="match status" value="1"/>
</dbReference>
<organism evidence="6 7">
    <name type="scientific">Glaciimonas soli</name>
    <dbReference type="NCBI Taxonomy" id="2590999"/>
    <lineage>
        <taxon>Bacteria</taxon>
        <taxon>Pseudomonadati</taxon>
        <taxon>Pseudomonadota</taxon>
        <taxon>Betaproteobacteria</taxon>
        <taxon>Burkholderiales</taxon>
        <taxon>Oxalobacteraceae</taxon>
        <taxon>Glaciimonas</taxon>
    </lineage>
</organism>
<evidence type="ECO:0000256" key="3">
    <source>
        <dbReference type="ARBA" id="ARBA00023237"/>
    </source>
</evidence>
<feature type="domain" description="OmpA-like" evidence="5">
    <location>
        <begin position="62"/>
        <end position="170"/>
    </location>
</feature>
<name>A0A843YNP6_9BURK</name>
<gene>
    <name evidence="6" type="ORF">GEV47_02765</name>
</gene>
<dbReference type="CDD" id="cd07185">
    <property type="entry name" value="OmpA_C-like"/>
    <property type="match status" value="1"/>
</dbReference>
<dbReference type="PANTHER" id="PTHR30329">
    <property type="entry name" value="STATOR ELEMENT OF FLAGELLAR MOTOR COMPLEX"/>
    <property type="match status" value="1"/>
</dbReference>
<dbReference type="InterPro" id="IPR006664">
    <property type="entry name" value="OMP_bac"/>
</dbReference>
<proteinExistence type="predicted"/>
<dbReference type="SUPFAM" id="SSF103088">
    <property type="entry name" value="OmpA-like"/>
    <property type="match status" value="1"/>
</dbReference>
<evidence type="ECO:0000313" key="6">
    <source>
        <dbReference type="EMBL" id="MQQ99606.1"/>
    </source>
</evidence>
<sequence length="170" mass="16479">MASAVSSTANAAPATAEAAVANAVGANGANGASASATAVTNGSGNATAVAVGADGAPGAPAQVVAVTIEVVRIFFAEGKSAVPTAAATDLSSIATYMKEHPEAKASISGFNDASGNADVNAEVSKNRAKAVRDTLSAAGVSTDRIELEKPQATTAGDTAAARRVEVTVHN</sequence>
<keyword evidence="7" id="KW-1185">Reference proteome</keyword>
<evidence type="ECO:0000313" key="7">
    <source>
        <dbReference type="Proteomes" id="UP000451565"/>
    </source>
</evidence>
<dbReference type="PRINTS" id="PR01021">
    <property type="entry name" value="OMPADOMAIN"/>
</dbReference>
<dbReference type="InterPro" id="IPR006665">
    <property type="entry name" value="OmpA-like"/>
</dbReference>
<dbReference type="GO" id="GO:0009279">
    <property type="term" value="C:cell outer membrane"/>
    <property type="evidence" value="ECO:0007669"/>
    <property type="project" value="UniProtKB-SubCell"/>
</dbReference>